<feature type="binding site" evidence="10">
    <location>
        <position position="195"/>
    </location>
    <ligand>
        <name>UDP-N-acetyl-alpha-D-glucosamine</name>
        <dbReference type="ChEBI" id="CHEBI:57705"/>
    </ligand>
</feature>
<dbReference type="EC" id="2.4.1.227" evidence="10"/>
<dbReference type="GO" id="GO:0009252">
    <property type="term" value="P:peptidoglycan biosynthetic process"/>
    <property type="evidence" value="ECO:0007669"/>
    <property type="project" value="UniProtKB-UniRule"/>
</dbReference>
<keyword evidence="6 10" id="KW-0573">Peptidoglycan synthesis</keyword>
<evidence type="ECO:0000256" key="9">
    <source>
        <dbReference type="ARBA" id="ARBA00023316"/>
    </source>
</evidence>
<dbReference type="SUPFAM" id="SSF53756">
    <property type="entry name" value="UDP-Glycosyltransferase/glycogen phosphorylase"/>
    <property type="match status" value="1"/>
</dbReference>
<dbReference type="Pfam" id="PF03033">
    <property type="entry name" value="Glyco_transf_28"/>
    <property type="match status" value="1"/>
</dbReference>
<keyword evidence="8 10" id="KW-0131">Cell cycle</keyword>
<sequence length="372" mass="39518">MRLLVSGGGTGGHIYPAVAVAKKVKELLPKASILYVGTAAGMESNIVPRENLDFASIRSSGMRGKSLIVAAKGGLNALLGLKDAAGILRQFRPDVVLGTGGYVSGPVVLAAYIMGIPCAIQEQNAVPGKTNLVLSRLCKKTFAAWEYSVKYFPKRSKVIVTGNPVKGELFRITKEEARNFFGLSGKFTVLIMGGSRGAKTLVDAGLRLCHLAGGDRGIIFITGKDYYGKVAHTLRAREEPGIDGSRAGNIIIRPYVYNMEMAYSASDLVVARAGGMTLAEITSLGLPSVIVPSPNVVGNHQEYNARALEEAGAACVVREDGDAPERIADAVLRLWDDEELLSKMRAASKSIGKPSAAEDIARELIKLSRGDS</sequence>
<gene>
    <name evidence="10 13" type="primary">murG</name>
    <name evidence="13" type="ORF">IMF26_10965</name>
</gene>
<evidence type="ECO:0000256" key="1">
    <source>
        <dbReference type="ARBA" id="ARBA00022475"/>
    </source>
</evidence>
<name>A0AAT9LBM2_9FIRM</name>
<proteinExistence type="inferred from homology"/>
<feature type="binding site" evidence="10">
    <location>
        <begin position="10"/>
        <end position="12"/>
    </location>
    <ligand>
        <name>UDP-N-acetyl-alpha-D-glucosamine</name>
        <dbReference type="ChEBI" id="CHEBI:57705"/>
    </ligand>
</feature>
<evidence type="ECO:0000259" key="12">
    <source>
        <dbReference type="Pfam" id="PF04101"/>
    </source>
</evidence>
<comment type="function">
    <text evidence="10">Cell wall formation. Catalyzes the transfer of a GlcNAc subunit on undecaprenyl-pyrophosphoryl-MurNAc-pentapeptide (lipid intermediate I) to form undecaprenyl-pyrophosphoryl-MurNAc-(pentapeptide)GlcNAc (lipid intermediate II).</text>
</comment>
<dbReference type="InterPro" id="IPR007235">
    <property type="entry name" value="Glyco_trans_28_C"/>
</dbReference>
<evidence type="ECO:0000313" key="13">
    <source>
        <dbReference type="EMBL" id="QUL98502.1"/>
    </source>
</evidence>
<evidence type="ECO:0000256" key="2">
    <source>
        <dbReference type="ARBA" id="ARBA00022618"/>
    </source>
</evidence>
<dbReference type="GO" id="GO:0005886">
    <property type="term" value="C:plasma membrane"/>
    <property type="evidence" value="ECO:0007669"/>
    <property type="project" value="UniProtKB-SubCell"/>
</dbReference>
<dbReference type="NCBIfam" id="TIGR01133">
    <property type="entry name" value="murG"/>
    <property type="match status" value="1"/>
</dbReference>
<dbReference type="GO" id="GO:0071555">
    <property type="term" value="P:cell wall organization"/>
    <property type="evidence" value="ECO:0007669"/>
    <property type="project" value="UniProtKB-KW"/>
</dbReference>
<evidence type="ECO:0000256" key="7">
    <source>
        <dbReference type="ARBA" id="ARBA00023136"/>
    </source>
</evidence>
<dbReference type="CDD" id="cd03785">
    <property type="entry name" value="GT28_MurG"/>
    <property type="match status" value="1"/>
</dbReference>
<reference evidence="13" key="2">
    <citation type="journal article" date="2023" name="Biology">
        <title>Prokaryotic Life Associated with Coal-Fire Gas Vents Revealed by Metagenomics.</title>
        <authorList>
            <person name="Kadnikov V.V."/>
            <person name="Mardanov A.V."/>
            <person name="Beletsky A.V."/>
            <person name="Karnachuk O.V."/>
            <person name="Ravin N.V."/>
        </authorList>
    </citation>
    <scope>NUCLEOTIDE SEQUENCE</scope>
    <source>
        <strain evidence="13">Bu02</strain>
    </source>
</reference>
<feature type="domain" description="Glycosyltransferase family 28 N-terminal" evidence="11">
    <location>
        <begin position="4"/>
        <end position="142"/>
    </location>
</feature>
<dbReference type="InterPro" id="IPR006009">
    <property type="entry name" value="GlcNAc_MurG"/>
</dbReference>
<dbReference type="KEGG" id="fcz:IMF26_10965"/>
<keyword evidence="9 10" id="KW-0961">Cell wall biogenesis/degradation</keyword>
<evidence type="ECO:0000256" key="4">
    <source>
        <dbReference type="ARBA" id="ARBA00022679"/>
    </source>
</evidence>
<keyword evidence="7 10" id="KW-0472">Membrane</keyword>
<evidence type="ECO:0000256" key="6">
    <source>
        <dbReference type="ARBA" id="ARBA00022984"/>
    </source>
</evidence>
<dbReference type="HAMAP" id="MF_00033">
    <property type="entry name" value="MurG"/>
    <property type="match status" value="1"/>
</dbReference>
<dbReference type="PANTHER" id="PTHR21015">
    <property type="entry name" value="UDP-N-ACETYLGLUCOSAMINE--N-ACETYLMURAMYL-(PENTAPEPTIDE) PYROPHOSPHORYL-UNDECAPRENOL N-ACETYLGLUCOSAMINE TRANSFERASE 1"/>
    <property type="match status" value="1"/>
</dbReference>
<keyword evidence="1 10" id="KW-1003">Cell membrane</keyword>
<dbReference type="InterPro" id="IPR004276">
    <property type="entry name" value="GlycoTrans_28_N"/>
</dbReference>
<feature type="domain" description="Glycosyl transferase family 28 C-terminal" evidence="12">
    <location>
        <begin position="188"/>
        <end position="359"/>
    </location>
</feature>
<dbReference type="GO" id="GO:0008360">
    <property type="term" value="P:regulation of cell shape"/>
    <property type="evidence" value="ECO:0007669"/>
    <property type="project" value="UniProtKB-KW"/>
</dbReference>
<dbReference type="EMBL" id="CP062796">
    <property type="protein sequence ID" value="QUL98502.1"/>
    <property type="molecule type" value="Genomic_DNA"/>
</dbReference>
<dbReference type="GO" id="GO:0005975">
    <property type="term" value="P:carbohydrate metabolic process"/>
    <property type="evidence" value="ECO:0007669"/>
    <property type="project" value="InterPro"/>
</dbReference>
<dbReference type="Gene3D" id="3.40.50.2000">
    <property type="entry name" value="Glycogen Phosphorylase B"/>
    <property type="match status" value="2"/>
</dbReference>
<dbReference type="Pfam" id="PF04101">
    <property type="entry name" value="Glyco_tran_28_C"/>
    <property type="match status" value="1"/>
</dbReference>
<evidence type="ECO:0000259" key="11">
    <source>
        <dbReference type="Pfam" id="PF03033"/>
    </source>
</evidence>
<dbReference type="GO" id="GO:0051301">
    <property type="term" value="P:cell division"/>
    <property type="evidence" value="ECO:0007669"/>
    <property type="project" value="UniProtKB-KW"/>
</dbReference>
<protein>
    <recommendedName>
        <fullName evidence="10">UDP-N-acetylglucosamine--N-acetylmuramyl-(pentapeptide) pyrophosphoryl-undecaprenol N-acetylglucosamine transferase</fullName>
        <ecNumber evidence="10">2.4.1.227</ecNumber>
    </recommendedName>
    <alternativeName>
        <fullName evidence="10">Undecaprenyl-PP-MurNAc-pentapeptide-UDPGlcNAc GlcNAc transferase</fullName>
    </alternativeName>
</protein>
<comment type="similarity">
    <text evidence="10">Belongs to the glycosyltransferase 28 family. MurG subfamily.</text>
</comment>
<dbReference type="AlphaFoldDB" id="A0AAT9LBM2"/>
<evidence type="ECO:0000256" key="5">
    <source>
        <dbReference type="ARBA" id="ARBA00022960"/>
    </source>
</evidence>
<organism evidence="13">
    <name type="scientific">Candidatus Fermentithermobacillus carboniphilus</name>
    <dbReference type="NCBI Taxonomy" id="3085328"/>
    <lineage>
        <taxon>Bacteria</taxon>
        <taxon>Bacillati</taxon>
        <taxon>Bacillota</taxon>
        <taxon>Candidatus Fermentithermobacillia</taxon>
        <taxon>Candidatus Fermentithermobacillales</taxon>
        <taxon>Candidatus Fermentithermobacillaceae</taxon>
        <taxon>Candidatus Fermentithermobacillus</taxon>
    </lineage>
</organism>
<keyword evidence="3 10" id="KW-0328">Glycosyltransferase</keyword>
<reference evidence="13" key="1">
    <citation type="submission" date="2020-10" db="EMBL/GenBank/DDBJ databases">
        <authorList>
            <person name="Kadnikov V."/>
            <person name="Beletsky A.V."/>
            <person name="Mardanov A.V."/>
            <person name="Karnachuk O.V."/>
            <person name="Ravin N.V."/>
        </authorList>
    </citation>
    <scope>NUCLEOTIDE SEQUENCE</scope>
    <source>
        <strain evidence="13">Bu02</strain>
    </source>
</reference>
<evidence type="ECO:0000256" key="3">
    <source>
        <dbReference type="ARBA" id="ARBA00022676"/>
    </source>
</evidence>
<comment type="pathway">
    <text evidence="10">Cell wall biogenesis; peptidoglycan biosynthesis.</text>
</comment>
<dbReference type="GO" id="GO:0050511">
    <property type="term" value="F:undecaprenyldiphospho-muramoylpentapeptide beta-N-acetylglucosaminyltransferase activity"/>
    <property type="evidence" value="ECO:0007669"/>
    <property type="project" value="UniProtKB-UniRule"/>
</dbReference>
<keyword evidence="4 10" id="KW-0808">Transferase</keyword>
<comment type="caution">
    <text evidence="10">Lacks conserved residue(s) required for the propagation of feature annotation.</text>
</comment>
<dbReference type="PANTHER" id="PTHR21015:SF22">
    <property type="entry name" value="GLYCOSYLTRANSFERASE"/>
    <property type="match status" value="1"/>
</dbReference>
<evidence type="ECO:0000256" key="8">
    <source>
        <dbReference type="ARBA" id="ARBA00023306"/>
    </source>
</evidence>
<keyword evidence="2 10" id="KW-0132">Cell division</keyword>
<evidence type="ECO:0000256" key="10">
    <source>
        <dbReference type="HAMAP-Rule" id="MF_00033"/>
    </source>
</evidence>
<comment type="subcellular location">
    <subcellularLocation>
        <location evidence="10">Cell membrane</location>
        <topology evidence="10">Peripheral membrane protein</topology>
        <orientation evidence="10">Cytoplasmic side</orientation>
    </subcellularLocation>
</comment>
<feature type="binding site" evidence="10">
    <location>
        <position position="124"/>
    </location>
    <ligand>
        <name>UDP-N-acetyl-alpha-D-glucosamine</name>
        <dbReference type="ChEBI" id="CHEBI:57705"/>
    </ligand>
</feature>
<comment type="catalytic activity">
    <reaction evidence="10">
        <text>di-trans,octa-cis-undecaprenyl diphospho-N-acetyl-alpha-D-muramoyl-L-alanyl-D-glutamyl-meso-2,6-diaminopimeloyl-D-alanyl-D-alanine + UDP-N-acetyl-alpha-D-glucosamine = di-trans,octa-cis-undecaprenyl diphospho-[N-acetyl-alpha-D-glucosaminyl-(1-&gt;4)]-N-acetyl-alpha-D-muramoyl-L-alanyl-D-glutamyl-meso-2,6-diaminopimeloyl-D-alanyl-D-alanine + UDP + H(+)</text>
        <dbReference type="Rhea" id="RHEA:31227"/>
        <dbReference type="ChEBI" id="CHEBI:15378"/>
        <dbReference type="ChEBI" id="CHEBI:57705"/>
        <dbReference type="ChEBI" id="CHEBI:58223"/>
        <dbReference type="ChEBI" id="CHEBI:61387"/>
        <dbReference type="ChEBI" id="CHEBI:61388"/>
        <dbReference type="EC" id="2.4.1.227"/>
    </reaction>
</comment>
<accession>A0AAT9LBM2</accession>
<keyword evidence="5 10" id="KW-0133">Cell shape</keyword>
<feature type="binding site" evidence="10">
    <location>
        <position position="301"/>
    </location>
    <ligand>
        <name>UDP-N-acetyl-alpha-D-glucosamine</name>
        <dbReference type="ChEBI" id="CHEBI:57705"/>
    </ligand>
</feature>